<accession>A0A1W2TN05</accession>
<proteinExistence type="predicted"/>
<reference evidence="1" key="1">
    <citation type="submission" date="2016-03" db="EMBL/GenBank/DDBJ databases">
        <title>Draft genome sequence of Rosellinia necatrix.</title>
        <authorList>
            <person name="Kanematsu S."/>
        </authorList>
    </citation>
    <scope>NUCLEOTIDE SEQUENCE [LARGE SCALE GENOMIC DNA]</scope>
    <source>
        <strain evidence="1">W97</strain>
    </source>
</reference>
<evidence type="ECO:0000313" key="2">
    <source>
        <dbReference type="Proteomes" id="UP000054516"/>
    </source>
</evidence>
<sequence>MVQQFRFMQMKNLGGYVCWPMIQNVTTGQTVWNPRDNGNKWKLLLGGHIMIDLSSADHKNEFQSGQLYRIGANVQAGDDAWCEEVFQYDTASNLTLYMTASGNLPHGQNLGYNGTSDPWD</sequence>
<keyword evidence="2" id="KW-1185">Reference proteome</keyword>
<dbReference type="AlphaFoldDB" id="A0A1W2TN05"/>
<evidence type="ECO:0000313" key="1">
    <source>
        <dbReference type="EMBL" id="GAP89732.1"/>
    </source>
</evidence>
<organism evidence="1">
    <name type="scientific">Rosellinia necatrix</name>
    <name type="common">White root-rot fungus</name>
    <dbReference type="NCBI Taxonomy" id="77044"/>
    <lineage>
        <taxon>Eukaryota</taxon>
        <taxon>Fungi</taxon>
        <taxon>Dikarya</taxon>
        <taxon>Ascomycota</taxon>
        <taxon>Pezizomycotina</taxon>
        <taxon>Sordariomycetes</taxon>
        <taxon>Xylariomycetidae</taxon>
        <taxon>Xylariales</taxon>
        <taxon>Xylariaceae</taxon>
        <taxon>Rosellinia</taxon>
    </lineage>
</organism>
<name>A0A1W2TN05_ROSNE</name>
<dbReference type="EMBL" id="DF977481">
    <property type="protein sequence ID" value="GAP89732.1"/>
    <property type="molecule type" value="Genomic_DNA"/>
</dbReference>
<dbReference type="Proteomes" id="UP000054516">
    <property type="component" value="Unassembled WGS sequence"/>
</dbReference>
<dbReference type="OrthoDB" id="10423053at2759"/>
<gene>
    <name evidence="1" type="ORF">SAMD00023353_3600280</name>
</gene>
<protein>
    <submittedName>
        <fullName evidence="1">Uncharacterized protein</fullName>
    </submittedName>
</protein>